<name>A0A1B2I2J8_9BACT</name>
<reference evidence="1" key="1">
    <citation type="submission" date="2016-08" db="EMBL/GenBank/DDBJ databases">
        <title>Complete genome of Cloacibacillus porcorum.</title>
        <authorList>
            <person name="Looft T."/>
            <person name="Bayles D.O."/>
            <person name="Alt D.P."/>
        </authorList>
    </citation>
    <scope>NUCLEOTIDE SEQUENCE [LARGE SCALE GENOMIC DNA]</scope>
    <source>
        <strain evidence="1">CL-84</strain>
    </source>
</reference>
<keyword evidence="2" id="KW-1185">Reference proteome</keyword>
<dbReference type="STRING" id="1197717.BED41_03335"/>
<dbReference type="EMBL" id="CP016757">
    <property type="protein sequence ID" value="ANZ44205.1"/>
    <property type="molecule type" value="Genomic_DNA"/>
</dbReference>
<dbReference type="AlphaFoldDB" id="A0A1B2I2J8"/>
<dbReference type="KEGG" id="cpor:BED41_03335"/>
<proteinExistence type="predicted"/>
<sequence>MVAFCSGDFHEKKHVFEERLSCAPASELRAMAQIKLGCNFCLEKELDDKGLCRWLKVHYAPLRKVTRG</sequence>
<protein>
    <submittedName>
        <fullName evidence="1">Uncharacterized protein</fullName>
    </submittedName>
</protein>
<evidence type="ECO:0000313" key="2">
    <source>
        <dbReference type="Proteomes" id="UP000093044"/>
    </source>
</evidence>
<evidence type="ECO:0000313" key="1">
    <source>
        <dbReference type="EMBL" id="ANZ44205.1"/>
    </source>
</evidence>
<dbReference type="Proteomes" id="UP000093044">
    <property type="component" value="Chromosome"/>
</dbReference>
<organism evidence="1 2">
    <name type="scientific">Cloacibacillus porcorum</name>
    <dbReference type="NCBI Taxonomy" id="1197717"/>
    <lineage>
        <taxon>Bacteria</taxon>
        <taxon>Thermotogati</taxon>
        <taxon>Synergistota</taxon>
        <taxon>Synergistia</taxon>
        <taxon>Synergistales</taxon>
        <taxon>Synergistaceae</taxon>
        <taxon>Cloacibacillus</taxon>
    </lineage>
</organism>
<gene>
    <name evidence="1" type="ORF">BED41_03335</name>
</gene>
<accession>A0A1B2I2J8</accession>